<dbReference type="Gene3D" id="1.10.150.130">
    <property type="match status" value="1"/>
</dbReference>
<organism evidence="2 3">
    <name type="scientific">Tritrichomonas musculus</name>
    <dbReference type="NCBI Taxonomy" id="1915356"/>
    <lineage>
        <taxon>Eukaryota</taxon>
        <taxon>Metamonada</taxon>
        <taxon>Parabasalia</taxon>
        <taxon>Tritrichomonadida</taxon>
        <taxon>Tritrichomonadidae</taxon>
        <taxon>Tritrichomonas</taxon>
    </lineage>
</organism>
<name>A0ABR2KU72_9EUKA</name>
<dbReference type="Proteomes" id="UP001470230">
    <property type="component" value="Unassembled WGS sequence"/>
</dbReference>
<reference evidence="2 3" key="1">
    <citation type="submission" date="2024-04" db="EMBL/GenBank/DDBJ databases">
        <title>Tritrichomonas musculus Genome.</title>
        <authorList>
            <person name="Alves-Ferreira E."/>
            <person name="Grigg M."/>
            <person name="Lorenzi H."/>
            <person name="Galac M."/>
        </authorList>
    </citation>
    <scope>NUCLEOTIDE SEQUENCE [LARGE SCALE GENOMIC DNA]</scope>
    <source>
        <strain evidence="2 3">EAF2021</strain>
    </source>
</reference>
<dbReference type="EMBL" id="JAPFFF010000003">
    <property type="protein sequence ID" value="KAK8894698.1"/>
    <property type="molecule type" value="Genomic_DNA"/>
</dbReference>
<sequence length="124" mass="14650">MEFDWTQLLNTADEISAENVATSSKNSYLSRIATYKRTLTKMQIDPYPITIDKMKGFLVLKMKSNKKYSTLANYIVAFSYYFRQNKLDILTNSLEFKKFKAGLRRLMHGDTYPNTKLFRKIFFE</sequence>
<dbReference type="SUPFAM" id="SSF47823">
    <property type="entry name" value="lambda integrase-like, N-terminal domain"/>
    <property type="match status" value="1"/>
</dbReference>
<proteinExistence type="predicted"/>
<evidence type="ECO:0008006" key="4">
    <source>
        <dbReference type="Google" id="ProtNLM"/>
    </source>
</evidence>
<protein>
    <recommendedName>
        <fullName evidence="4">Core-binding (CB) domain-containing protein</fullName>
    </recommendedName>
</protein>
<gene>
    <name evidence="2" type="ORF">M9Y10_023135</name>
</gene>
<evidence type="ECO:0000256" key="1">
    <source>
        <dbReference type="ARBA" id="ARBA00023125"/>
    </source>
</evidence>
<keyword evidence="3" id="KW-1185">Reference proteome</keyword>
<evidence type="ECO:0000313" key="3">
    <source>
        <dbReference type="Proteomes" id="UP001470230"/>
    </source>
</evidence>
<dbReference type="InterPro" id="IPR010998">
    <property type="entry name" value="Integrase_recombinase_N"/>
</dbReference>
<keyword evidence="1" id="KW-0238">DNA-binding</keyword>
<accession>A0ABR2KU72</accession>
<comment type="caution">
    <text evidence="2">The sequence shown here is derived from an EMBL/GenBank/DDBJ whole genome shotgun (WGS) entry which is preliminary data.</text>
</comment>
<evidence type="ECO:0000313" key="2">
    <source>
        <dbReference type="EMBL" id="KAK8894698.1"/>
    </source>
</evidence>